<organism evidence="3 4">
    <name type="scientific">Halorubrum californiense DSM 19288</name>
    <dbReference type="NCBI Taxonomy" id="1227465"/>
    <lineage>
        <taxon>Archaea</taxon>
        <taxon>Methanobacteriati</taxon>
        <taxon>Methanobacteriota</taxon>
        <taxon>Stenosarchaea group</taxon>
        <taxon>Halobacteria</taxon>
        <taxon>Halobacteriales</taxon>
        <taxon>Haloferacaceae</taxon>
        <taxon>Halorubrum</taxon>
    </lineage>
</organism>
<dbReference type="AlphaFoldDB" id="M0E6C5"/>
<keyword evidence="1" id="KW-1133">Transmembrane helix</keyword>
<evidence type="ECO:0000256" key="1">
    <source>
        <dbReference type="SAM" id="Phobius"/>
    </source>
</evidence>
<feature type="transmembrane region" description="Helical" evidence="1">
    <location>
        <begin position="103"/>
        <end position="130"/>
    </location>
</feature>
<proteinExistence type="predicted"/>
<dbReference type="Proteomes" id="UP000011586">
    <property type="component" value="Unassembled WGS sequence"/>
</dbReference>
<sequence>MIDQMTSLGEWLHGGSFNYAETNTALLSLLGLGLKTIQFVLMSWMMAATRLATLQPEPSSKFFALLLGAIPGVMLGAIPPYLVQYWDWLDPLNDSWTTGLLGQIILFGTYSPLFIFHPVTGVIFAILYLICRSGMVGVIYIGSRIGIVSANYTGS</sequence>
<keyword evidence="4" id="KW-1185">Reference proteome</keyword>
<feature type="domain" description="DUF8100" evidence="2">
    <location>
        <begin position="2"/>
        <end position="149"/>
    </location>
</feature>
<dbReference type="InterPro" id="IPR058413">
    <property type="entry name" value="DUF8100"/>
</dbReference>
<keyword evidence="1" id="KW-0812">Transmembrane</keyword>
<name>M0E6C5_9EURY</name>
<evidence type="ECO:0000313" key="4">
    <source>
        <dbReference type="Proteomes" id="UP000011586"/>
    </source>
</evidence>
<feature type="transmembrane region" description="Helical" evidence="1">
    <location>
        <begin position="62"/>
        <end position="83"/>
    </location>
</feature>
<evidence type="ECO:0000313" key="3">
    <source>
        <dbReference type="EMBL" id="ELZ42603.1"/>
    </source>
</evidence>
<evidence type="ECO:0000259" key="2">
    <source>
        <dbReference type="Pfam" id="PF26402"/>
    </source>
</evidence>
<gene>
    <name evidence="3" type="ORF">C463_10680</name>
</gene>
<dbReference type="EMBL" id="AOJK01000052">
    <property type="protein sequence ID" value="ELZ42603.1"/>
    <property type="molecule type" value="Genomic_DNA"/>
</dbReference>
<protein>
    <recommendedName>
        <fullName evidence="2">DUF8100 domain-containing protein</fullName>
    </recommendedName>
</protein>
<feature type="transmembrane region" description="Helical" evidence="1">
    <location>
        <begin position="24"/>
        <end position="41"/>
    </location>
</feature>
<comment type="caution">
    <text evidence="3">The sequence shown here is derived from an EMBL/GenBank/DDBJ whole genome shotgun (WGS) entry which is preliminary data.</text>
</comment>
<dbReference type="Pfam" id="PF26402">
    <property type="entry name" value="DUF8100"/>
    <property type="match status" value="1"/>
</dbReference>
<reference evidence="3 4" key="1">
    <citation type="journal article" date="2014" name="PLoS Genet.">
        <title>Phylogenetically driven sequencing of extremely halophilic archaea reveals strategies for static and dynamic osmo-response.</title>
        <authorList>
            <person name="Becker E.A."/>
            <person name="Seitzer P.M."/>
            <person name="Tritt A."/>
            <person name="Larsen D."/>
            <person name="Krusor M."/>
            <person name="Yao A.I."/>
            <person name="Wu D."/>
            <person name="Madern D."/>
            <person name="Eisen J.A."/>
            <person name="Darling A.E."/>
            <person name="Facciotti M.T."/>
        </authorList>
    </citation>
    <scope>NUCLEOTIDE SEQUENCE [LARGE SCALE GENOMIC DNA]</scope>
    <source>
        <strain evidence="3 4">DSM 19288</strain>
    </source>
</reference>
<accession>M0E6C5</accession>
<keyword evidence="1" id="KW-0472">Membrane</keyword>